<dbReference type="Proteomes" id="UP001165190">
    <property type="component" value="Unassembled WGS sequence"/>
</dbReference>
<name>A0A9W7J2S2_HIBTR</name>
<sequence length="133" mass="14896">MVESSSTSSSKPFTNKTILIRLDDTNYLLWRQQVFFTIESLALVDHVDGTLSIPPQNIRSKGGNIVVNSEYVAYKQQDYALCSWLLSSIGSSILPSLVSCKTALEIWEKVQQLFFVSSTTRIMPPSLFLKESA</sequence>
<dbReference type="PANTHER" id="PTHR47481">
    <property type="match status" value="1"/>
</dbReference>
<dbReference type="AlphaFoldDB" id="A0A9W7J2S2"/>
<protein>
    <recommendedName>
        <fullName evidence="3">Retrotransposon Copia-like N-terminal domain-containing protein</fullName>
    </recommendedName>
</protein>
<comment type="caution">
    <text evidence="1">The sequence shown here is derived from an EMBL/GenBank/DDBJ whole genome shotgun (WGS) entry which is preliminary data.</text>
</comment>
<dbReference type="OrthoDB" id="1845088at2759"/>
<proteinExistence type="predicted"/>
<dbReference type="PANTHER" id="PTHR47481:SF30">
    <property type="entry name" value="CCHC-TYPE DOMAIN-CONTAINING PROTEIN"/>
    <property type="match status" value="1"/>
</dbReference>
<evidence type="ECO:0000313" key="2">
    <source>
        <dbReference type="Proteomes" id="UP001165190"/>
    </source>
</evidence>
<dbReference type="EMBL" id="BSYR01000048">
    <property type="protein sequence ID" value="GMJ07461.1"/>
    <property type="molecule type" value="Genomic_DNA"/>
</dbReference>
<evidence type="ECO:0008006" key="3">
    <source>
        <dbReference type="Google" id="ProtNLM"/>
    </source>
</evidence>
<keyword evidence="2" id="KW-1185">Reference proteome</keyword>
<evidence type="ECO:0000313" key="1">
    <source>
        <dbReference type="EMBL" id="GMJ07461.1"/>
    </source>
</evidence>
<reference evidence="1" key="1">
    <citation type="submission" date="2023-05" db="EMBL/GenBank/DDBJ databases">
        <title>Genome and transcriptome analyses reveal genes involved in the formation of fine ridges on petal epidermal cells in Hibiscus trionum.</title>
        <authorList>
            <person name="Koshimizu S."/>
            <person name="Masuda S."/>
            <person name="Ishii T."/>
            <person name="Shirasu K."/>
            <person name="Hoshino A."/>
            <person name="Arita M."/>
        </authorList>
    </citation>
    <scope>NUCLEOTIDE SEQUENCE</scope>
    <source>
        <strain evidence="1">Hamamatsu line</strain>
    </source>
</reference>
<gene>
    <name evidence="1" type="ORF">HRI_004415300</name>
</gene>
<organism evidence="1 2">
    <name type="scientific">Hibiscus trionum</name>
    <name type="common">Flower of an hour</name>
    <dbReference type="NCBI Taxonomy" id="183268"/>
    <lineage>
        <taxon>Eukaryota</taxon>
        <taxon>Viridiplantae</taxon>
        <taxon>Streptophyta</taxon>
        <taxon>Embryophyta</taxon>
        <taxon>Tracheophyta</taxon>
        <taxon>Spermatophyta</taxon>
        <taxon>Magnoliopsida</taxon>
        <taxon>eudicotyledons</taxon>
        <taxon>Gunneridae</taxon>
        <taxon>Pentapetalae</taxon>
        <taxon>rosids</taxon>
        <taxon>malvids</taxon>
        <taxon>Malvales</taxon>
        <taxon>Malvaceae</taxon>
        <taxon>Malvoideae</taxon>
        <taxon>Hibiscus</taxon>
    </lineage>
</organism>
<accession>A0A9W7J2S2</accession>